<organism evidence="11 12">
    <name type="scientific">Gallibacterium genomosp. 2</name>
    <dbReference type="NCBI Taxonomy" id="155517"/>
    <lineage>
        <taxon>Bacteria</taxon>
        <taxon>Pseudomonadati</taxon>
        <taxon>Pseudomonadota</taxon>
        <taxon>Gammaproteobacteria</taxon>
        <taxon>Pasteurellales</taxon>
        <taxon>Pasteurellaceae</taxon>
        <taxon>Gallibacterium</taxon>
    </lineage>
</organism>
<comment type="similarity">
    <text evidence="8">Belongs to the FtsL family.</text>
</comment>
<comment type="subunit">
    <text evidence="8">Part of a complex composed of FtsB, FtsL and FtsQ.</text>
</comment>
<dbReference type="Pfam" id="PF04999">
    <property type="entry name" value="FtsL"/>
    <property type="match status" value="1"/>
</dbReference>
<keyword evidence="10" id="KW-0175">Coiled coil</keyword>
<evidence type="ECO:0000256" key="4">
    <source>
        <dbReference type="ARBA" id="ARBA00022692"/>
    </source>
</evidence>
<dbReference type="PANTHER" id="PTHR37479">
    <property type="entry name" value="CELL DIVISION PROTEIN FTSL"/>
    <property type="match status" value="1"/>
</dbReference>
<gene>
    <name evidence="8" type="primary">ftsL</name>
    <name evidence="11" type="ORF">P375_02190</name>
</gene>
<keyword evidence="7 8" id="KW-0131">Cell cycle</keyword>
<evidence type="ECO:0000256" key="9">
    <source>
        <dbReference type="NCBIfam" id="TIGR02209"/>
    </source>
</evidence>
<proteinExistence type="inferred from homology"/>
<dbReference type="HAMAP" id="MF_00910">
    <property type="entry name" value="FtsL"/>
    <property type="match status" value="1"/>
</dbReference>
<dbReference type="GO" id="GO:0043093">
    <property type="term" value="P:FtsZ-dependent cytokinesis"/>
    <property type="evidence" value="ECO:0007669"/>
    <property type="project" value="UniProtKB-UniRule"/>
</dbReference>
<dbReference type="NCBIfam" id="TIGR02209">
    <property type="entry name" value="ftsL_broad"/>
    <property type="match status" value="1"/>
</dbReference>
<evidence type="ECO:0000256" key="1">
    <source>
        <dbReference type="ARBA" id="ARBA00004401"/>
    </source>
</evidence>
<feature type="transmembrane region" description="Helical" evidence="8">
    <location>
        <begin position="26"/>
        <end position="44"/>
    </location>
</feature>
<keyword evidence="3 8" id="KW-0132">Cell division</keyword>
<evidence type="ECO:0000256" key="10">
    <source>
        <dbReference type="SAM" id="Coils"/>
    </source>
</evidence>
<evidence type="ECO:0000256" key="3">
    <source>
        <dbReference type="ARBA" id="ARBA00022618"/>
    </source>
</evidence>
<keyword evidence="2 8" id="KW-1003">Cell membrane</keyword>
<keyword evidence="6 8" id="KW-0472">Membrane</keyword>
<dbReference type="RefSeq" id="WP_039133832.1">
    <property type="nucleotide sequence ID" value="NZ_JPXY01000012.1"/>
</dbReference>
<comment type="function">
    <text evidence="8">Essential cell division protein. May link together the upstream cell division proteins, which are predominantly cytoplasmic, with the downstream cell division proteins, which are predominantly periplasmic.</text>
</comment>
<dbReference type="InterPro" id="IPR011922">
    <property type="entry name" value="Cell_div_FtsL"/>
</dbReference>
<dbReference type="GO" id="GO:0032153">
    <property type="term" value="C:cell division site"/>
    <property type="evidence" value="ECO:0007669"/>
    <property type="project" value="UniProtKB-UniRule"/>
</dbReference>
<reference evidence="11 12" key="1">
    <citation type="submission" date="2014-08" db="EMBL/GenBank/DDBJ databases">
        <title>Chaperone-usher fimbriae in a diverse selection of Gallibacterium genomes.</title>
        <authorList>
            <person name="Kudirkiene E."/>
            <person name="Bager R.J."/>
            <person name="Johnson T.J."/>
            <person name="Bojesen A.M."/>
        </authorList>
    </citation>
    <scope>NUCLEOTIDE SEQUENCE [LARGE SCALE GENOMIC DNA]</scope>
    <source>
        <strain evidence="11 12">CCM5976</strain>
    </source>
</reference>
<comment type="caution">
    <text evidence="11">The sequence shown here is derived from an EMBL/GenBank/DDBJ whole genome shotgun (WGS) entry which is preliminary data.</text>
</comment>
<evidence type="ECO:0000313" key="11">
    <source>
        <dbReference type="EMBL" id="KGQ33843.1"/>
    </source>
</evidence>
<dbReference type="Proteomes" id="UP000030418">
    <property type="component" value="Unassembled WGS sequence"/>
</dbReference>
<feature type="coiled-coil region" evidence="10">
    <location>
        <begin position="47"/>
        <end position="74"/>
    </location>
</feature>
<dbReference type="PANTHER" id="PTHR37479:SF1">
    <property type="entry name" value="CELL DIVISION PROTEIN FTSL"/>
    <property type="match status" value="1"/>
</dbReference>
<dbReference type="GO" id="GO:0005886">
    <property type="term" value="C:plasma membrane"/>
    <property type="evidence" value="ECO:0007669"/>
    <property type="project" value="UniProtKB-SubCell"/>
</dbReference>
<dbReference type="EMBL" id="JPXY01000012">
    <property type="protein sequence ID" value="KGQ33843.1"/>
    <property type="molecule type" value="Genomic_DNA"/>
</dbReference>
<evidence type="ECO:0000256" key="5">
    <source>
        <dbReference type="ARBA" id="ARBA00022989"/>
    </source>
</evidence>
<evidence type="ECO:0000256" key="8">
    <source>
        <dbReference type="HAMAP-Rule" id="MF_00910"/>
    </source>
</evidence>
<evidence type="ECO:0000256" key="7">
    <source>
        <dbReference type="ARBA" id="ARBA00023306"/>
    </source>
</evidence>
<comment type="subcellular location">
    <subcellularLocation>
        <location evidence="8">Cell inner membrane</location>
        <topology evidence="8">Single-pass type II membrane protein</topology>
    </subcellularLocation>
    <subcellularLocation>
        <location evidence="1">Cell membrane</location>
        <topology evidence="1">Single-pass type II membrane protein</topology>
    </subcellularLocation>
    <text evidence="8">Localizes to the division septum where it forms a ring structure.</text>
</comment>
<sequence>MIFNRYDRYPLWRIIVDDIFQANKTVMLLLIALLIIAVSTIWVTHLTRLAISEKNQLQTEYQALQSEALNLRLEDSALSDRTRIEGIAKQLGMQSTQDDQEVLIIE</sequence>
<protein>
    <recommendedName>
        <fullName evidence="8 9">Cell division protein FtsL</fullName>
    </recommendedName>
</protein>
<evidence type="ECO:0000256" key="2">
    <source>
        <dbReference type="ARBA" id="ARBA00022475"/>
    </source>
</evidence>
<accession>A0A0A2XNQ0</accession>
<keyword evidence="4 8" id="KW-0812">Transmembrane</keyword>
<evidence type="ECO:0000313" key="12">
    <source>
        <dbReference type="Proteomes" id="UP000030418"/>
    </source>
</evidence>
<keyword evidence="12" id="KW-1185">Reference proteome</keyword>
<dbReference type="AlphaFoldDB" id="A0A0A2XNQ0"/>
<evidence type="ECO:0000256" key="6">
    <source>
        <dbReference type="ARBA" id="ARBA00023136"/>
    </source>
</evidence>
<name>A0A0A2XNQ0_9PAST</name>
<keyword evidence="5 8" id="KW-1133">Transmembrane helix</keyword>
<keyword evidence="8" id="KW-0997">Cell inner membrane</keyword>